<dbReference type="Pfam" id="PF01636">
    <property type="entry name" value="APH"/>
    <property type="match status" value="1"/>
</dbReference>
<name>A0A0F2TDW5_STRR3</name>
<dbReference type="AlphaFoldDB" id="A0A0F2TDW5"/>
<evidence type="ECO:0000313" key="2">
    <source>
        <dbReference type="EMBL" id="KJS61349.1"/>
    </source>
</evidence>
<feature type="domain" description="Aminoglycoside phosphotransferase" evidence="1">
    <location>
        <begin position="32"/>
        <end position="231"/>
    </location>
</feature>
<keyword evidence="2" id="KW-0808">Transferase</keyword>
<dbReference type="GO" id="GO:0016740">
    <property type="term" value="F:transferase activity"/>
    <property type="evidence" value="ECO:0007669"/>
    <property type="project" value="UniProtKB-KW"/>
</dbReference>
<evidence type="ECO:0000313" key="3">
    <source>
        <dbReference type="Proteomes" id="UP000033699"/>
    </source>
</evidence>
<protein>
    <submittedName>
        <fullName evidence="2">Aminoglycoside phosphotransferase</fullName>
    </submittedName>
</protein>
<gene>
    <name evidence="2" type="ORF">VM95_15685</name>
</gene>
<dbReference type="EMBL" id="JZKH01000028">
    <property type="protein sequence ID" value="KJS61349.1"/>
    <property type="molecule type" value="Genomic_DNA"/>
</dbReference>
<comment type="caution">
    <text evidence="2">The sequence shown here is derived from an EMBL/GenBank/DDBJ whole genome shotgun (WGS) entry which is preliminary data.</text>
</comment>
<dbReference type="SUPFAM" id="SSF56112">
    <property type="entry name" value="Protein kinase-like (PK-like)"/>
    <property type="match status" value="1"/>
</dbReference>
<evidence type="ECO:0000259" key="1">
    <source>
        <dbReference type="Pfam" id="PF01636"/>
    </source>
</evidence>
<dbReference type="InterPro" id="IPR011009">
    <property type="entry name" value="Kinase-like_dom_sf"/>
</dbReference>
<sequence length="275" mass="30060">MLLRACARVGLPAAGAEPIRHGENALWRLPGGVVARIGRAGQLVAAGRELAVARWLHARGVPAVRPLDTVDQPCAVDDHPVTFWHELPPHTAGTPADLAPLLLRLHRLPAPWPPLAPLDPFVRLPQRLDGASTLRPSDRRWLRERLAALRTAWADLPPGLPTAVVHGDAWGGNVAVTADTAYLLDFERTALGPPEWDLTAVAVERDTFGSPSYPAFCAAYGTDVTAWPGYPTLRDIRELRLTLFAFQHAAPEAHHRLACLRGERGPRPWHWTAVP</sequence>
<keyword evidence="3" id="KW-1185">Reference proteome</keyword>
<dbReference type="Gene3D" id="1.10.510.10">
    <property type="entry name" value="Transferase(Phosphotransferase) domain 1"/>
    <property type="match status" value="1"/>
</dbReference>
<dbReference type="InterPro" id="IPR002575">
    <property type="entry name" value="Aminoglycoside_PTrfase"/>
</dbReference>
<dbReference type="PATRIC" id="fig|359131.3.peg.3490"/>
<proteinExistence type="predicted"/>
<accession>A0A0F2TDW5</accession>
<dbReference type="Proteomes" id="UP000033699">
    <property type="component" value="Unassembled WGS sequence"/>
</dbReference>
<organism evidence="2 3">
    <name type="scientific">Streptomyces rubellomurinus (strain ATCC 31215)</name>
    <dbReference type="NCBI Taxonomy" id="359131"/>
    <lineage>
        <taxon>Bacteria</taxon>
        <taxon>Bacillati</taxon>
        <taxon>Actinomycetota</taxon>
        <taxon>Actinomycetes</taxon>
        <taxon>Kitasatosporales</taxon>
        <taxon>Streptomycetaceae</taxon>
        <taxon>Streptomyces</taxon>
    </lineage>
</organism>
<reference evidence="2 3" key="1">
    <citation type="submission" date="2015-02" db="EMBL/GenBank/DDBJ databases">
        <authorList>
            <person name="Ju K.-S."/>
            <person name="Doroghazi J.R."/>
            <person name="Metcalf W."/>
        </authorList>
    </citation>
    <scope>NUCLEOTIDE SEQUENCE [LARGE SCALE GENOMIC DNA]</scope>
    <source>
        <strain evidence="2 3">ATCC 31215</strain>
    </source>
</reference>